<feature type="transmembrane region" description="Helical" evidence="1">
    <location>
        <begin position="537"/>
        <end position="556"/>
    </location>
</feature>
<keyword evidence="3" id="KW-1185">Reference proteome</keyword>
<feature type="transmembrane region" description="Helical" evidence="1">
    <location>
        <begin position="439"/>
        <end position="456"/>
    </location>
</feature>
<gene>
    <name evidence="2" type="ORF">ML462_03825</name>
</gene>
<feature type="transmembrane region" description="Helical" evidence="1">
    <location>
        <begin position="236"/>
        <end position="253"/>
    </location>
</feature>
<name>A0A9X1V3R4_9FLAO</name>
<keyword evidence="1" id="KW-1133">Transmembrane helix</keyword>
<feature type="transmembrane region" description="Helical" evidence="1">
    <location>
        <begin position="406"/>
        <end position="427"/>
    </location>
</feature>
<evidence type="ECO:0000313" key="2">
    <source>
        <dbReference type="EMBL" id="MCH4822293.1"/>
    </source>
</evidence>
<accession>A0A9X1V3R4</accession>
<dbReference type="EMBL" id="JAKVTV010000001">
    <property type="protein sequence ID" value="MCH4822293.1"/>
    <property type="molecule type" value="Genomic_DNA"/>
</dbReference>
<comment type="caution">
    <text evidence="2">The sequence shown here is derived from an EMBL/GenBank/DDBJ whole genome shotgun (WGS) entry which is preliminary data.</text>
</comment>
<evidence type="ECO:0000313" key="3">
    <source>
        <dbReference type="Proteomes" id="UP001139226"/>
    </source>
</evidence>
<feature type="transmembrane region" description="Helical" evidence="1">
    <location>
        <begin position="332"/>
        <end position="350"/>
    </location>
</feature>
<dbReference type="Proteomes" id="UP001139226">
    <property type="component" value="Unassembled WGS sequence"/>
</dbReference>
<protein>
    <submittedName>
        <fullName evidence="2">Uncharacterized protein</fullName>
    </submittedName>
</protein>
<feature type="transmembrane region" description="Helical" evidence="1">
    <location>
        <begin position="498"/>
        <end position="517"/>
    </location>
</feature>
<feature type="transmembrane region" description="Helical" evidence="1">
    <location>
        <begin position="183"/>
        <end position="200"/>
    </location>
</feature>
<feature type="transmembrane region" description="Helical" evidence="1">
    <location>
        <begin position="159"/>
        <end position="176"/>
    </location>
</feature>
<keyword evidence="1" id="KW-0472">Membrane</keyword>
<feature type="transmembrane region" description="Helical" evidence="1">
    <location>
        <begin position="265"/>
        <end position="286"/>
    </location>
</feature>
<feature type="transmembrane region" description="Helical" evidence="1">
    <location>
        <begin position="379"/>
        <end position="399"/>
    </location>
</feature>
<feature type="transmembrane region" description="Helical" evidence="1">
    <location>
        <begin position="206"/>
        <end position="224"/>
    </location>
</feature>
<feature type="transmembrane region" description="Helical" evidence="1">
    <location>
        <begin position="468"/>
        <end position="486"/>
    </location>
</feature>
<feature type="transmembrane region" description="Helical" evidence="1">
    <location>
        <begin position="355"/>
        <end position="373"/>
    </location>
</feature>
<dbReference type="AlphaFoldDB" id="A0A9X1V3R4"/>
<evidence type="ECO:0000256" key="1">
    <source>
        <dbReference type="SAM" id="Phobius"/>
    </source>
</evidence>
<proteinExistence type="predicted"/>
<dbReference type="RefSeq" id="WP_240712402.1">
    <property type="nucleotide sequence ID" value="NZ_JAKVTV010000001.1"/>
</dbReference>
<sequence>MNNSFKKFIFLVLLGICLLKPADFRADIVYPARLELTETEPGVFNVFFTLPVINGKVIKASPILPGTCNNLSEPKITGTAYSKNLSWKISCNEEPFYGKQIGIEGLQGSQVEILLVINLLDGRSFNKKLSPSMAYFEVPYPPGFLELLKTGTFKGARTMLLQHYFYLLVFGLIFLLKVKNRKKYYLFLFLSILTGYFLGNFELIKIPGWMFPVSVLIALLLLGLKTSGLQNIQFSSLLILVPGLFLGNLLSIEKIDLVLTPGEELVFAIFFSLGIALGLLLVVILFSQLKNILKYFKVYKKFLPALSIIIGSLSLGLLIFELSLFWRTTSMLPQIPGISLLFILLIPLLISRRNLLASGFSFAIFSVFGLILLMNGFSIPYAEIMLLGLILLSLVFNLLKPVTPRIFFLVNITIGAVLAGNILGSYANDNLSFPLARSIGYLAMAIFLIGMIAGILPKRSTSKMYHRVWGLLLLSFGLMFFGNLFLEEYFDSLASEYVNGILPVPILSLILLIFTIIAWPRNRRIHKQMNLETRKPLLSISLLVLALILLPFHFGIKNPWYEAQKLDKQGMKLVMENVLSNTYTAFNEEDEEKLFEALSQNVDAELLDNVYLDSRRRLSMGLREGAEVSVEEVKLNELGDPAQKTDSDIFEYPVKWTVTARVRHLKHIHYRKNSYTGTVALKSIDNQWKISKISLSSEDRKVMAASNL</sequence>
<keyword evidence="1" id="KW-0812">Transmembrane</keyword>
<organism evidence="2 3">
    <name type="scientific">Christiangramia lutea</name>
    <dbReference type="NCBI Taxonomy" id="1607951"/>
    <lineage>
        <taxon>Bacteria</taxon>
        <taxon>Pseudomonadati</taxon>
        <taxon>Bacteroidota</taxon>
        <taxon>Flavobacteriia</taxon>
        <taxon>Flavobacteriales</taxon>
        <taxon>Flavobacteriaceae</taxon>
        <taxon>Christiangramia</taxon>
    </lineage>
</organism>
<feature type="transmembrane region" description="Helical" evidence="1">
    <location>
        <begin position="306"/>
        <end position="326"/>
    </location>
</feature>
<reference evidence="2" key="1">
    <citation type="submission" date="2022-03" db="EMBL/GenBank/DDBJ databases">
        <title>Gramella crocea sp. nov., isolated from activated sludge of a seafood processing plant.</title>
        <authorList>
            <person name="Zhang X."/>
        </authorList>
    </citation>
    <scope>NUCLEOTIDE SEQUENCE</scope>
    <source>
        <strain evidence="2">YJ019</strain>
    </source>
</reference>